<reference evidence="6 7" key="1">
    <citation type="submission" date="2024-01" db="EMBL/GenBank/DDBJ databases">
        <title>Comparative genomics of Cryptococcus and Kwoniella reveals pathogenesis evolution and contrasting modes of karyotype evolution via chromosome fusion or intercentromeric recombination.</title>
        <authorList>
            <person name="Coelho M.A."/>
            <person name="David-Palma M."/>
            <person name="Shea T."/>
            <person name="Bowers K."/>
            <person name="McGinley-Smith S."/>
            <person name="Mohammad A.W."/>
            <person name="Gnirke A."/>
            <person name="Yurkov A.M."/>
            <person name="Nowrousian M."/>
            <person name="Sun S."/>
            <person name="Cuomo C.A."/>
            <person name="Heitman J."/>
        </authorList>
    </citation>
    <scope>NUCLEOTIDE SEQUENCE [LARGE SCALE GENOMIC DNA]</scope>
    <source>
        <strain evidence="6 7">CBS 6074</strain>
    </source>
</reference>
<evidence type="ECO:0000313" key="7">
    <source>
        <dbReference type="Proteomes" id="UP001355207"/>
    </source>
</evidence>
<keyword evidence="4" id="KW-0812">Transmembrane</keyword>
<feature type="domain" description="Rhodopsin" evidence="5">
    <location>
        <begin position="32"/>
        <end position="284"/>
    </location>
</feature>
<evidence type="ECO:0000313" key="6">
    <source>
        <dbReference type="EMBL" id="WWC89439.1"/>
    </source>
</evidence>
<dbReference type="EMBL" id="CP144102">
    <property type="protein sequence ID" value="WWC89439.1"/>
    <property type="molecule type" value="Genomic_DNA"/>
</dbReference>
<dbReference type="InterPro" id="IPR036259">
    <property type="entry name" value="MFS_trans_sf"/>
</dbReference>
<feature type="compositionally biased region" description="Basic and acidic residues" evidence="3">
    <location>
        <begin position="979"/>
        <end position="989"/>
    </location>
</feature>
<dbReference type="Proteomes" id="UP001355207">
    <property type="component" value="Chromosome 5"/>
</dbReference>
<feature type="transmembrane region" description="Helical" evidence="4">
    <location>
        <begin position="889"/>
        <end position="913"/>
    </location>
</feature>
<feature type="transmembrane region" description="Helical" evidence="4">
    <location>
        <begin position="857"/>
        <end position="877"/>
    </location>
</feature>
<dbReference type="PANTHER" id="PTHR43702">
    <property type="entry name" value="L-FUCOSE-PROTON SYMPORTER"/>
    <property type="match status" value="1"/>
</dbReference>
<keyword evidence="4" id="KW-1133">Transmembrane helix</keyword>
<feature type="transmembrane region" description="Helical" evidence="4">
    <location>
        <begin position="533"/>
        <end position="554"/>
    </location>
</feature>
<feature type="transmembrane region" description="Helical" evidence="4">
    <location>
        <begin position="925"/>
        <end position="942"/>
    </location>
</feature>
<dbReference type="Gene3D" id="1.20.1250.20">
    <property type="entry name" value="MFS general substrate transporter like domains"/>
    <property type="match status" value="2"/>
</dbReference>
<gene>
    <name evidence="6" type="ORF">L201_004363</name>
</gene>
<dbReference type="Pfam" id="PF20684">
    <property type="entry name" value="Fung_rhodopsin"/>
    <property type="match status" value="1"/>
</dbReference>
<dbReference type="PANTHER" id="PTHR43702:SF13">
    <property type="entry name" value="MONOSACCHARIDE TRANSPORTER, PUTATIVE (AFU_ORTHOLOGUE AFUA_4G06630)-RELATED"/>
    <property type="match status" value="1"/>
</dbReference>
<comment type="subcellular location">
    <subcellularLocation>
        <location evidence="1">Cell inner membrane</location>
        <topology evidence="1">Multi-pass membrane protein</topology>
    </subcellularLocation>
</comment>
<feature type="compositionally biased region" description="Polar residues" evidence="3">
    <location>
        <begin position="402"/>
        <end position="413"/>
    </location>
</feature>
<dbReference type="GeneID" id="91095033"/>
<dbReference type="Pfam" id="PF07690">
    <property type="entry name" value="MFS_1"/>
    <property type="match status" value="1"/>
</dbReference>
<keyword evidence="4" id="KW-0472">Membrane</keyword>
<keyword evidence="7" id="KW-1185">Reference proteome</keyword>
<dbReference type="InterPro" id="IPR011701">
    <property type="entry name" value="MFS"/>
</dbReference>
<feature type="transmembrane region" description="Helical" evidence="4">
    <location>
        <begin position="808"/>
        <end position="826"/>
    </location>
</feature>
<organism evidence="6 7">
    <name type="scientific">Kwoniella dendrophila CBS 6074</name>
    <dbReference type="NCBI Taxonomy" id="1295534"/>
    <lineage>
        <taxon>Eukaryota</taxon>
        <taxon>Fungi</taxon>
        <taxon>Dikarya</taxon>
        <taxon>Basidiomycota</taxon>
        <taxon>Agaricomycotina</taxon>
        <taxon>Tremellomycetes</taxon>
        <taxon>Tremellales</taxon>
        <taxon>Cryptococcaceae</taxon>
        <taxon>Kwoniella</taxon>
    </lineage>
</organism>
<evidence type="ECO:0000256" key="1">
    <source>
        <dbReference type="ARBA" id="ARBA00004429"/>
    </source>
</evidence>
<accession>A0AAX4JX99</accession>
<protein>
    <recommendedName>
        <fullName evidence="5">Rhodopsin domain-containing protein</fullName>
    </recommendedName>
</protein>
<dbReference type="GO" id="GO:0022857">
    <property type="term" value="F:transmembrane transporter activity"/>
    <property type="evidence" value="ECO:0007669"/>
    <property type="project" value="InterPro"/>
</dbReference>
<evidence type="ECO:0000256" key="3">
    <source>
        <dbReference type="SAM" id="MobiDB-lite"/>
    </source>
</evidence>
<dbReference type="GO" id="GO:0005886">
    <property type="term" value="C:plasma membrane"/>
    <property type="evidence" value="ECO:0007669"/>
    <property type="project" value="UniProtKB-SubCell"/>
</dbReference>
<feature type="compositionally biased region" description="Low complexity" evidence="3">
    <location>
        <begin position="311"/>
        <end position="325"/>
    </location>
</feature>
<dbReference type="InterPro" id="IPR049326">
    <property type="entry name" value="Rhodopsin_dom_fungi"/>
</dbReference>
<feature type="compositionally biased region" description="Low complexity" evidence="3">
    <location>
        <begin position="996"/>
        <end position="1005"/>
    </location>
</feature>
<sequence length="1038" mass="116566">MESSTFPLSNRSPAVFTVTLVLLVLSTLFTIARLISKWLVVKKRTSDDWVALLAWFFAMAMSVSILIGAKYGLGKADADLETHMLVPLKRSIYAFTTLYNPALMTTKTSILILYIRMSSAHPFLRYASWFVLGIVDISGVVLTFLNIFQCKPISTSWKRYQDGKCIDLVSLYLSSAPINILTDLAILLFPLPILTSLRMEFRQKIILVTTFLVGGFVTIVDIVRIVYLQTALKEQISLNQTSTITANNRPPNFTWHISFTLMWSAVEVNIGLICCCVLCLKPLVLKIIPQIIRGKRRKYKDSTNGNGNDTSGSKSSDQSQQQQQQPRKKSALVITSDKMRLSDMTPHMNQESQDMNESCDLGLASPLQIIGDGDFNSDIPAYPVANEKSPKPNALRIVTNQPPQATSHIQSNGHADGHTQETEDGEEEEEMDFLQMLASTEPLPNSPISPINEKHLPDLTSVTITSCEIDPVSPEAPSTARMSASPILYTTTSRWFGHDEQNAEAQQEPTQKFFDFVNMAQKKDLTQLTRMEAWWPILFVSSLFFMWGFGYSLLSTLNAKIEVLLGYTPARGIILFNAYWLGYTCSPFLLGYWALSRSGFRTTFIFGLSIYSIGALAFWPSSVLHSYAGFCVSNFIIAFGLSTLEVSANPYISLAGPGELAEARLNFAQGIQAVGVVVSPILAEKVLFKELQFQAELFNVQWCYLAVSLFVVALAVVFFYVPIPETEIGILEAMALQRLENAGLNSRSINSPKIKLFFKTIPIRYITFLLGPFGIWLYTGSQESLAYYWNQLHEVIRPNQDSFWDITIGHSLFAIGRFLGSCLLFLGIPPRILLLVFTFGASITSLFIIILPKENNGTFSCMLLSLFFQSIIFPTIFAMSLKNQGKYTWLISSCMISGCSGAGHIVSSVYGIYKSTGYNENTRKHQWIPFIGYTILFLVVCWENSFMKIRKWFDPRWSRSQIPIDDADEDNQQELNRQMTREERRESIGRRGSTGRRGSIATITTAGGGTELRRTKTRWEGRFEGWSWGDGFQLHGLQ</sequence>
<dbReference type="SUPFAM" id="SSF103473">
    <property type="entry name" value="MFS general substrate transporter"/>
    <property type="match status" value="1"/>
</dbReference>
<proteinExistence type="predicted"/>
<feature type="transmembrane region" description="Helical" evidence="4">
    <location>
        <begin position="48"/>
        <end position="72"/>
    </location>
</feature>
<feature type="region of interest" description="Disordered" evidence="3">
    <location>
        <begin position="402"/>
        <end position="431"/>
    </location>
</feature>
<dbReference type="RefSeq" id="XP_066076202.1">
    <property type="nucleotide sequence ID" value="XM_066220105.1"/>
</dbReference>
<name>A0AAX4JX99_9TREE</name>
<feature type="compositionally biased region" description="Acidic residues" evidence="3">
    <location>
        <begin position="422"/>
        <end position="431"/>
    </location>
</feature>
<feature type="transmembrane region" description="Helical" evidence="4">
    <location>
        <begin position="126"/>
        <end position="148"/>
    </location>
</feature>
<feature type="transmembrane region" description="Helical" evidence="4">
    <location>
        <begin position="14"/>
        <end position="36"/>
    </location>
</feature>
<evidence type="ECO:0000259" key="5">
    <source>
        <dbReference type="Pfam" id="PF20684"/>
    </source>
</evidence>
<feature type="transmembrane region" description="Helical" evidence="4">
    <location>
        <begin position="833"/>
        <end position="851"/>
    </location>
</feature>
<keyword evidence="2" id="KW-1003">Cell membrane</keyword>
<feature type="transmembrane region" description="Helical" evidence="4">
    <location>
        <begin position="168"/>
        <end position="193"/>
    </location>
</feature>
<dbReference type="InterPro" id="IPR050375">
    <property type="entry name" value="MFS_TsgA-like"/>
</dbReference>
<feature type="transmembrane region" description="Helical" evidence="4">
    <location>
        <begin position="205"/>
        <end position="227"/>
    </location>
</feature>
<feature type="transmembrane region" description="Helical" evidence="4">
    <location>
        <begin position="702"/>
        <end position="721"/>
    </location>
</feature>
<evidence type="ECO:0000256" key="4">
    <source>
        <dbReference type="SAM" id="Phobius"/>
    </source>
</evidence>
<feature type="region of interest" description="Disordered" evidence="3">
    <location>
        <begin position="963"/>
        <end position="1007"/>
    </location>
</feature>
<evidence type="ECO:0000256" key="2">
    <source>
        <dbReference type="ARBA" id="ARBA00022475"/>
    </source>
</evidence>
<feature type="region of interest" description="Disordered" evidence="3">
    <location>
        <begin position="298"/>
        <end position="336"/>
    </location>
</feature>
<feature type="transmembrane region" description="Helical" evidence="4">
    <location>
        <begin position="602"/>
        <end position="619"/>
    </location>
</feature>
<feature type="transmembrane region" description="Helical" evidence="4">
    <location>
        <begin position="574"/>
        <end position="595"/>
    </location>
</feature>
<feature type="transmembrane region" description="Helical" evidence="4">
    <location>
        <begin position="756"/>
        <end position="778"/>
    </location>
</feature>
<feature type="transmembrane region" description="Helical" evidence="4">
    <location>
        <begin position="92"/>
        <end position="114"/>
    </location>
</feature>
<dbReference type="AlphaFoldDB" id="A0AAX4JX99"/>